<dbReference type="OrthoDB" id="424974at2759"/>
<name>A0A7R7XMC6_9EURO</name>
<reference evidence="9" key="1">
    <citation type="submission" date="2021-01" db="EMBL/GenBank/DDBJ databases">
        <authorList>
            <consortium name="Aspergillus puulaauensis MK2 genome sequencing consortium"/>
            <person name="Kazuki M."/>
            <person name="Futagami T."/>
        </authorList>
    </citation>
    <scope>NUCLEOTIDE SEQUENCE</scope>
    <source>
        <strain evidence="9">MK2</strain>
    </source>
</reference>
<dbReference type="InterPro" id="IPR050613">
    <property type="entry name" value="Sec_Metabolite_Reg"/>
</dbReference>
<feature type="region of interest" description="Disordered" evidence="7">
    <location>
        <begin position="246"/>
        <end position="270"/>
    </location>
</feature>
<evidence type="ECO:0000256" key="1">
    <source>
        <dbReference type="ARBA" id="ARBA00004123"/>
    </source>
</evidence>
<feature type="compositionally biased region" description="Basic and acidic residues" evidence="7">
    <location>
        <begin position="19"/>
        <end position="32"/>
    </location>
</feature>
<dbReference type="SMART" id="SM00906">
    <property type="entry name" value="Fungal_trans"/>
    <property type="match status" value="1"/>
</dbReference>
<dbReference type="Proteomes" id="UP000654913">
    <property type="component" value="Chromosome 4"/>
</dbReference>
<evidence type="ECO:0000256" key="3">
    <source>
        <dbReference type="ARBA" id="ARBA00023015"/>
    </source>
</evidence>
<dbReference type="PROSITE" id="PS00463">
    <property type="entry name" value="ZN2_CY6_FUNGAL_1"/>
    <property type="match status" value="1"/>
</dbReference>
<dbReference type="InterPro" id="IPR001138">
    <property type="entry name" value="Zn2Cys6_DnaBD"/>
</dbReference>
<dbReference type="PANTHER" id="PTHR31001:SF56">
    <property type="entry name" value="ZN(2)-C6 FUNGAL-TYPE DOMAIN-CONTAINING PROTEIN"/>
    <property type="match status" value="1"/>
</dbReference>
<dbReference type="AlphaFoldDB" id="A0A7R7XMC6"/>
<dbReference type="PROSITE" id="PS50048">
    <property type="entry name" value="ZN2_CY6_FUNGAL_2"/>
    <property type="match status" value="1"/>
</dbReference>
<evidence type="ECO:0000313" key="9">
    <source>
        <dbReference type="EMBL" id="BCS24170.1"/>
    </source>
</evidence>
<evidence type="ECO:0000256" key="6">
    <source>
        <dbReference type="ARBA" id="ARBA00023242"/>
    </source>
</evidence>
<evidence type="ECO:0000256" key="4">
    <source>
        <dbReference type="ARBA" id="ARBA00023125"/>
    </source>
</evidence>
<comment type="subcellular location">
    <subcellularLocation>
        <location evidence="1">Nucleus</location>
    </subcellularLocation>
</comment>
<keyword evidence="10" id="KW-1185">Reference proteome</keyword>
<dbReference type="InterPro" id="IPR036864">
    <property type="entry name" value="Zn2-C6_fun-type_DNA-bd_sf"/>
</dbReference>
<evidence type="ECO:0000259" key="8">
    <source>
        <dbReference type="PROSITE" id="PS50048"/>
    </source>
</evidence>
<feature type="region of interest" description="Disordered" evidence="7">
    <location>
        <begin position="81"/>
        <end position="229"/>
    </location>
</feature>
<dbReference type="GO" id="GO:0003677">
    <property type="term" value="F:DNA binding"/>
    <property type="evidence" value="ECO:0007669"/>
    <property type="project" value="UniProtKB-KW"/>
</dbReference>
<dbReference type="CDD" id="cd00067">
    <property type="entry name" value="GAL4"/>
    <property type="match status" value="1"/>
</dbReference>
<feature type="region of interest" description="Disordered" evidence="7">
    <location>
        <begin position="728"/>
        <end position="773"/>
    </location>
</feature>
<dbReference type="Pfam" id="PF04082">
    <property type="entry name" value="Fungal_trans"/>
    <property type="match status" value="1"/>
</dbReference>
<dbReference type="RefSeq" id="XP_041556364.1">
    <property type="nucleotide sequence ID" value="XM_041703704.1"/>
</dbReference>
<keyword evidence="3" id="KW-0805">Transcription regulation</keyword>
<evidence type="ECO:0000256" key="7">
    <source>
        <dbReference type="SAM" id="MobiDB-lite"/>
    </source>
</evidence>
<feature type="region of interest" description="Disordered" evidence="7">
    <location>
        <begin position="1"/>
        <end position="46"/>
    </location>
</feature>
<feature type="compositionally biased region" description="Basic and acidic residues" evidence="7">
    <location>
        <begin position="745"/>
        <end position="767"/>
    </location>
</feature>
<gene>
    <name evidence="9" type="ORF">APUU_40614A</name>
</gene>
<dbReference type="GO" id="GO:0006351">
    <property type="term" value="P:DNA-templated transcription"/>
    <property type="evidence" value="ECO:0007669"/>
    <property type="project" value="InterPro"/>
</dbReference>
<dbReference type="GeneID" id="64974175"/>
<dbReference type="CDD" id="cd12148">
    <property type="entry name" value="fungal_TF_MHR"/>
    <property type="match status" value="1"/>
</dbReference>
<accession>A0A7R7XMC6</accession>
<dbReference type="PANTHER" id="PTHR31001">
    <property type="entry name" value="UNCHARACTERIZED TRANSCRIPTIONAL REGULATORY PROTEIN"/>
    <property type="match status" value="1"/>
</dbReference>
<sequence>MMAIRPIPGQSTASGSVVDRPHGDDDAGEGPRPRKKQRRQRPSHSCAECRRLKMKCDREVPCSNCVRRHRIEFCTKVTTSEIPPRASDVSSTQHQDAGRAQQARPPIQSLPTSSPPPLGVGHQPVQQGQLPHQHDPSQSQFNAQAIVSPQDFGRGSGHTPMRNENNPDLEGLSFLTPRRQPETVQGPSLLPSDRLSGSWHSNPSGGSFHGVNEQSGSHGTLMLGSGGRSKYLGPTAGSEWLKDSETQLVTDSPSATRPPSPKVPQSATSLQAGHSTFGTAPIAFPFSTSAAGTSTRDLLSHLPPREEAWTLAESYYRYCAWHHDVAPRPMFKKTFDRVYKLSEGGSLSPRINPQEIALVFIIMAQGTLYNIEMPNYDPSAEDWLHLSERALVEGNFLSNNMVAGLQTLHLMAHMHLQLDKGERGDIAWPLWGLVMRLVQAMGMHRDGACWNLPLDVVEERRKVFWECNAADTFQAHCFSRPCAVNPDHCDVVFPSEPPNASGGKSYSILRFELSQLSSEILNMAMKVRKPAYSDVIDLDLRLCEFERNLPFSLRCRVALLSMPSRYAQFEAAIAASPEPSRRSMTISFQQSNLALNISETIINLHRPYYAKALYEEIDDRLKSVYAPSFLTVIERCAMIIAIVNDIHTRFPAVSTRQWNFWYHVFGSALCLGTLVLRDLSNPMGTFVLSQIDAAINLFTSLIRNGANTPRYNRNLQWLMKLRARASSKISNASTPQQYTNNNNPQRDDDHDPHHDHNPDRHRSREEREESEDVELLGWRTRLIERAGQNHQTIRTIHLAPTPNGSHITSIPNPSPGGTRVEGSHSNAGAAGGDFRSPDLTMPSSSFPWVTPDSTDGFLNDFWDPMLLQDIFGPPHE</sequence>
<evidence type="ECO:0000313" key="10">
    <source>
        <dbReference type="Proteomes" id="UP000654913"/>
    </source>
</evidence>
<keyword evidence="4" id="KW-0238">DNA-binding</keyword>
<dbReference type="InterPro" id="IPR007219">
    <property type="entry name" value="XnlR_reg_dom"/>
</dbReference>
<feature type="compositionally biased region" description="Polar residues" evidence="7">
    <location>
        <begin position="124"/>
        <end position="147"/>
    </location>
</feature>
<feature type="compositionally biased region" description="Polar residues" evidence="7">
    <location>
        <begin position="246"/>
        <end position="255"/>
    </location>
</feature>
<dbReference type="SMART" id="SM00066">
    <property type="entry name" value="GAL4"/>
    <property type="match status" value="1"/>
</dbReference>
<feature type="compositionally biased region" description="Basic residues" evidence="7">
    <location>
        <begin position="33"/>
        <end position="42"/>
    </location>
</feature>
<feature type="compositionally biased region" description="Polar residues" evidence="7">
    <location>
        <begin position="728"/>
        <end position="739"/>
    </location>
</feature>
<dbReference type="KEGG" id="apuu:APUU_40614A"/>
<feature type="domain" description="Zn(2)-C6 fungal-type" evidence="8">
    <location>
        <begin position="45"/>
        <end position="76"/>
    </location>
</feature>
<dbReference type="GO" id="GO:0000981">
    <property type="term" value="F:DNA-binding transcription factor activity, RNA polymerase II-specific"/>
    <property type="evidence" value="ECO:0007669"/>
    <property type="project" value="InterPro"/>
</dbReference>
<evidence type="ECO:0000256" key="5">
    <source>
        <dbReference type="ARBA" id="ARBA00023163"/>
    </source>
</evidence>
<organism evidence="9 10">
    <name type="scientific">Aspergillus puulaauensis</name>
    <dbReference type="NCBI Taxonomy" id="1220207"/>
    <lineage>
        <taxon>Eukaryota</taxon>
        <taxon>Fungi</taxon>
        <taxon>Dikarya</taxon>
        <taxon>Ascomycota</taxon>
        <taxon>Pezizomycotina</taxon>
        <taxon>Eurotiomycetes</taxon>
        <taxon>Eurotiomycetidae</taxon>
        <taxon>Eurotiales</taxon>
        <taxon>Aspergillaceae</taxon>
        <taxon>Aspergillus</taxon>
    </lineage>
</organism>
<dbReference type="GO" id="GO:0008270">
    <property type="term" value="F:zinc ion binding"/>
    <property type="evidence" value="ECO:0007669"/>
    <property type="project" value="InterPro"/>
</dbReference>
<keyword evidence="5" id="KW-0804">Transcription</keyword>
<dbReference type="Pfam" id="PF00172">
    <property type="entry name" value="Zn_clus"/>
    <property type="match status" value="1"/>
</dbReference>
<evidence type="ECO:0000256" key="2">
    <source>
        <dbReference type="ARBA" id="ARBA00022723"/>
    </source>
</evidence>
<reference evidence="9" key="2">
    <citation type="submission" date="2021-02" db="EMBL/GenBank/DDBJ databases">
        <title>Aspergillus puulaauensis MK2 genome sequence.</title>
        <authorList>
            <person name="Futagami T."/>
            <person name="Mori K."/>
            <person name="Kadooka C."/>
            <person name="Tanaka T."/>
        </authorList>
    </citation>
    <scope>NUCLEOTIDE SEQUENCE</scope>
    <source>
        <strain evidence="9">MK2</strain>
    </source>
</reference>
<keyword evidence="6" id="KW-0539">Nucleus</keyword>
<dbReference type="SUPFAM" id="SSF57701">
    <property type="entry name" value="Zn2/Cys6 DNA-binding domain"/>
    <property type="match status" value="1"/>
</dbReference>
<protein>
    <recommendedName>
        <fullName evidence="8">Zn(2)-C6 fungal-type domain-containing protein</fullName>
    </recommendedName>
</protein>
<dbReference type="EMBL" id="AP024446">
    <property type="protein sequence ID" value="BCS24170.1"/>
    <property type="molecule type" value="Genomic_DNA"/>
</dbReference>
<dbReference type="GO" id="GO:0005634">
    <property type="term" value="C:nucleus"/>
    <property type="evidence" value="ECO:0007669"/>
    <property type="project" value="UniProtKB-SubCell"/>
</dbReference>
<dbReference type="Gene3D" id="4.10.240.10">
    <property type="entry name" value="Zn(2)-C6 fungal-type DNA-binding domain"/>
    <property type="match status" value="1"/>
</dbReference>
<proteinExistence type="predicted"/>
<keyword evidence="2" id="KW-0479">Metal-binding</keyword>